<dbReference type="EMBL" id="JASCZI010211618">
    <property type="protein sequence ID" value="MED6195168.1"/>
    <property type="molecule type" value="Genomic_DNA"/>
</dbReference>
<evidence type="ECO:0000256" key="1">
    <source>
        <dbReference type="SAM" id="MobiDB-lite"/>
    </source>
</evidence>
<proteinExistence type="predicted"/>
<keyword evidence="3" id="KW-1185">Reference proteome</keyword>
<protein>
    <submittedName>
        <fullName evidence="2">Uncharacterized protein</fullName>
    </submittedName>
</protein>
<feature type="region of interest" description="Disordered" evidence="1">
    <location>
        <begin position="125"/>
        <end position="146"/>
    </location>
</feature>
<dbReference type="Proteomes" id="UP001341840">
    <property type="component" value="Unassembled WGS sequence"/>
</dbReference>
<gene>
    <name evidence="2" type="ORF">PIB30_035490</name>
</gene>
<sequence>MALARAYERGDDMNMAEIYYVIGQEETNWADNLANNTIPKSINNAIINPRATAWHKIINANIDPKTRGTNFGMKYALLIYVLMTEGQVNLPRIMWDILVLRPTKHPCNLLPYPVFISRIAARHEVRRRGKPPPQDQPAEQLPQPEKFAAPTVSAQYLLEPTM</sequence>
<evidence type="ECO:0000313" key="3">
    <source>
        <dbReference type="Proteomes" id="UP001341840"/>
    </source>
</evidence>
<organism evidence="2 3">
    <name type="scientific">Stylosanthes scabra</name>
    <dbReference type="NCBI Taxonomy" id="79078"/>
    <lineage>
        <taxon>Eukaryota</taxon>
        <taxon>Viridiplantae</taxon>
        <taxon>Streptophyta</taxon>
        <taxon>Embryophyta</taxon>
        <taxon>Tracheophyta</taxon>
        <taxon>Spermatophyta</taxon>
        <taxon>Magnoliopsida</taxon>
        <taxon>eudicotyledons</taxon>
        <taxon>Gunneridae</taxon>
        <taxon>Pentapetalae</taxon>
        <taxon>rosids</taxon>
        <taxon>fabids</taxon>
        <taxon>Fabales</taxon>
        <taxon>Fabaceae</taxon>
        <taxon>Papilionoideae</taxon>
        <taxon>50 kb inversion clade</taxon>
        <taxon>dalbergioids sensu lato</taxon>
        <taxon>Dalbergieae</taxon>
        <taxon>Pterocarpus clade</taxon>
        <taxon>Stylosanthes</taxon>
    </lineage>
</organism>
<reference evidence="2 3" key="1">
    <citation type="journal article" date="2023" name="Plants (Basel)">
        <title>Bridging the Gap: Combining Genomics and Transcriptomics Approaches to Understand Stylosanthes scabra, an Orphan Legume from the Brazilian Caatinga.</title>
        <authorList>
            <person name="Ferreira-Neto J.R.C."/>
            <person name="da Silva M.D."/>
            <person name="Binneck E."/>
            <person name="de Melo N.F."/>
            <person name="da Silva R.H."/>
            <person name="de Melo A.L.T.M."/>
            <person name="Pandolfi V."/>
            <person name="Bustamante F.O."/>
            <person name="Brasileiro-Vidal A.C."/>
            <person name="Benko-Iseppon A.M."/>
        </authorList>
    </citation>
    <scope>NUCLEOTIDE SEQUENCE [LARGE SCALE GENOMIC DNA]</scope>
    <source>
        <tissue evidence="2">Leaves</tissue>
    </source>
</reference>
<comment type="caution">
    <text evidence="2">The sequence shown here is derived from an EMBL/GenBank/DDBJ whole genome shotgun (WGS) entry which is preliminary data.</text>
</comment>
<name>A0ABU6XEP8_9FABA</name>
<evidence type="ECO:0000313" key="2">
    <source>
        <dbReference type="EMBL" id="MED6195168.1"/>
    </source>
</evidence>
<accession>A0ABU6XEP8</accession>